<reference evidence="1 2" key="1">
    <citation type="submission" date="2018-11" db="EMBL/GenBank/DDBJ databases">
        <title>Rhodococcus spongicola sp. nov. and Rhodococcus xishaensis sp. nov. from marine sponges.</title>
        <authorList>
            <person name="Li L."/>
            <person name="Lin H.W."/>
        </authorList>
    </citation>
    <scope>NUCLEOTIDE SEQUENCE [LARGE SCALE GENOMIC DNA]</scope>
    <source>
        <strain evidence="1 2">LHW50502</strain>
    </source>
</reference>
<dbReference type="EMBL" id="RKLN01000006">
    <property type="protein sequence ID" value="RVW00868.1"/>
    <property type="molecule type" value="Genomic_DNA"/>
</dbReference>
<proteinExistence type="predicted"/>
<gene>
    <name evidence="1" type="ORF">EF834_15865</name>
</gene>
<evidence type="ECO:0000313" key="2">
    <source>
        <dbReference type="Proteomes" id="UP000284333"/>
    </source>
</evidence>
<evidence type="ECO:0000313" key="1">
    <source>
        <dbReference type="EMBL" id="RVW00868.1"/>
    </source>
</evidence>
<name>A0A438APK6_9NOCA</name>
<evidence type="ECO:0008006" key="3">
    <source>
        <dbReference type="Google" id="ProtNLM"/>
    </source>
</evidence>
<accession>A0A438APK6</accession>
<dbReference type="AlphaFoldDB" id="A0A438APK6"/>
<keyword evidence="2" id="KW-1185">Reference proteome</keyword>
<dbReference type="Proteomes" id="UP000284333">
    <property type="component" value="Unassembled WGS sequence"/>
</dbReference>
<protein>
    <recommendedName>
        <fullName evidence="3">GIY-YIG domain-containing protein</fullName>
    </recommendedName>
</protein>
<sequence>MTAWDPKWLSSPARSGGPAELRGLYLVQFSTGAVYIGISTVDCASRLRTHGQRWEDIAAVRLMPLDGTSTELRRRERGLVHAAEKNGIVVRNREHALRFEGVSSLDRIVDVEQQADWVEDPAGMNAADDGEPVQLPASQIEAYADRYARLMKRPDHHRLTDALGTYLRHTMPFPARTEASFWSVSCYPTTDKTRIMCVTVNWMETFVLLDRGDDIEAWIFVDRNELPSNPIARRWFLRRRGIRRGYRRHPTGGVHQMHLRVRGHDTLANMLADTALTRAAASFNLDLMRKGTCSQTRSHCAQLADAALSGSQA</sequence>
<comment type="caution">
    <text evidence="1">The sequence shown here is derived from an EMBL/GenBank/DDBJ whole genome shotgun (WGS) entry which is preliminary data.</text>
</comment>
<organism evidence="1 2">
    <name type="scientific">Rhodococcus spongiicola</name>
    <dbReference type="NCBI Taxonomy" id="2487352"/>
    <lineage>
        <taxon>Bacteria</taxon>
        <taxon>Bacillati</taxon>
        <taxon>Actinomycetota</taxon>
        <taxon>Actinomycetes</taxon>
        <taxon>Mycobacteriales</taxon>
        <taxon>Nocardiaceae</taxon>
        <taxon>Rhodococcus</taxon>
    </lineage>
</organism>